<evidence type="ECO:0000313" key="1">
    <source>
        <dbReference type="EMBL" id="KAI4350185.1"/>
    </source>
</evidence>
<protein>
    <submittedName>
        <fullName evidence="1">Uncharacterized protein</fullName>
    </submittedName>
</protein>
<sequence>MADKGIIDVDAVDSPKGAKLKGQCGFRNTRKRKRAMLRPKNLSAHEKEAQIEALQKELDGLFGYYKEVKDQKVVIELNECGSRNAVIAGLMEESELPLSRLVDEIYNKLKNAGDGVVIEPLTYAWVKSSVLFVGQRLMYGVPNADADVLEDDSESCFWCWETRDVKLIPKSVRGKFVIRRTCRRRICERIMAVTEMITALKEPDNEQNFKDGLIKALEKLSKAYAEADIRLLVDGLLQRNNVDMAKKEAKREEKLILKQLERNKREAEKESKSLHSELQKGIVLTKDVNLLQGEAIKDERRREEDSSEKRKHQRKQPEVVGKDQRRREKEEADLKKKRSLQKQASIMDRFLKRNKFSLLYQDGELSTEEAIPSDLSSRSKNASELSALSMDCTLLSSNEITIEFIRKSHFSTWRYLGQSIRSSRKEGWGLRRKPKTELFKELKLTGARVVACDDESDMEKRADGMGERISDSRSCPTDADTYLIDIKKCFHGKKLLQFDNGHRPNFYGVWPKKSHVVGPRHPFRKDPNLDYDISSDEEWEEEDPGESLSDCDKDEEENLQECSKSDDDESEDGFLVPDGYLSEDEGAQLERMETDMDIEVAGSSPVCKDNIESEEFCALLRQQKYLDNLTEHALRKNQPLIIPNLMHDKASLLLDHILSVTPKLQQTCLLTLSMRVISINSHIEIYADEMQDEDEEACLSTVKGGMPPRTDMAAIADSDLPVIVNAIQTCSQGINKVLESLQRKFPALSKSILRNKVYEVSDNVDNRLQVKKEVLVKLGLELNPGKSSRGSNSITKFFSKRCLPPTGENMN</sequence>
<keyword evidence="2" id="KW-1185">Reference proteome</keyword>
<comment type="caution">
    <text evidence="1">The sequence shown here is derived from an EMBL/GenBank/DDBJ whole genome shotgun (WGS) entry which is preliminary data.</text>
</comment>
<reference evidence="1 2" key="1">
    <citation type="journal article" date="2022" name="DNA Res.">
        <title>Chromosomal-level genome assembly of the orchid tree Bauhinia variegata (Leguminosae; Cercidoideae) supports the allotetraploid origin hypothesis of Bauhinia.</title>
        <authorList>
            <person name="Zhong Y."/>
            <person name="Chen Y."/>
            <person name="Zheng D."/>
            <person name="Pang J."/>
            <person name="Liu Y."/>
            <person name="Luo S."/>
            <person name="Meng S."/>
            <person name="Qian L."/>
            <person name="Wei D."/>
            <person name="Dai S."/>
            <person name="Zhou R."/>
        </authorList>
    </citation>
    <scope>NUCLEOTIDE SEQUENCE [LARGE SCALE GENOMIC DNA]</scope>
    <source>
        <strain evidence="1">BV-YZ2020</strain>
    </source>
</reference>
<name>A0ACB9PN40_BAUVA</name>
<organism evidence="1 2">
    <name type="scientific">Bauhinia variegata</name>
    <name type="common">Purple orchid tree</name>
    <name type="synonym">Phanera variegata</name>
    <dbReference type="NCBI Taxonomy" id="167791"/>
    <lineage>
        <taxon>Eukaryota</taxon>
        <taxon>Viridiplantae</taxon>
        <taxon>Streptophyta</taxon>
        <taxon>Embryophyta</taxon>
        <taxon>Tracheophyta</taxon>
        <taxon>Spermatophyta</taxon>
        <taxon>Magnoliopsida</taxon>
        <taxon>eudicotyledons</taxon>
        <taxon>Gunneridae</taxon>
        <taxon>Pentapetalae</taxon>
        <taxon>rosids</taxon>
        <taxon>fabids</taxon>
        <taxon>Fabales</taxon>
        <taxon>Fabaceae</taxon>
        <taxon>Cercidoideae</taxon>
        <taxon>Cercideae</taxon>
        <taxon>Bauhiniinae</taxon>
        <taxon>Bauhinia</taxon>
    </lineage>
</organism>
<dbReference type="EMBL" id="CM039429">
    <property type="protein sequence ID" value="KAI4350185.1"/>
    <property type="molecule type" value="Genomic_DNA"/>
</dbReference>
<gene>
    <name evidence="1" type="ORF">L6164_010691</name>
</gene>
<dbReference type="Proteomes" id="UP000828941">
    <property type="component" value="Chromosome 4"/>
</dbReference>
<proteinExistence type="predicted"/>
<evidence type="ECO:0000313" key="2">
    <source>
        <dbReference type="Proteomes" id="UP000828941"/>
    </source>
</evidence>
<accession>A0ACB9PN40</accession>